<keyword evidence="5 9" id="KW-0812">Transmembrane</keyword>
<feature type="transmembrane region" description="Helical" evidence="9">
    <location>
        <begin position="84"/>
        <end position="103"/>
    </location>
</feature>
<dbReference type="NCBIfam" id="TIGR00913">
    <property type="entry name" value="2A0310"/>
    <property type="match status" value="1"/>
</dbReference>
<dbReference type="Gene3D" id="1.20.1740.10">
    <property type="entry name" value="Amino acid/polyamine transporter I"/>
    <property type="match status" value="1"/>
</dbReference>
<feature type="transmembrane region" description="Helical" evidence="9">
    <location>
        <begin position="123"/>
        <end position="145"/>
    </location>
</feature>
<keyword evidence="12" id="KW-1185">Reference proteome</keyword>
<evidence type="ECO:0000256" key="6">
    <source>
        <dbReference type="ARBA" id="ARBA00022970"/>
    </source>
</evidence>
<dbReference type="PROSITE" id="PS00218">
    <property type="entry name" value="AMINO_ACID_PERMEASE_1"/>
    <property type="match status" value="1"/>
</dbReference>
<comment type="subcellular location">
    <subcellularLocation>
        <location evidence="1">Cell membrane</location>
        <topology evidence="1">Multi-pass membrane protein</topology>
    </subcellularLocation>
</comment>
<feature type="domain" description="Amino acid permease/ SLC12A" evidence="10">
    <location>
        <begin position="83"/>
        <end position="540"/>
    </location>
</feature>
<feature type="transmembrane region" description="Helical" evidence="9">
    <location>
        <begin position="407"/>
        <end position="426"/>
    </location>
</feature>
<evidence type="ECO:0000256" key="8">
    <source>
        <dbReference type="ARBA" id="ARBA00023136"/>
    </source>
</evidence>
<feature type="transmembrane region" description="Helical" evidence="9">
    <location>
        <begin position="514"/>
        <end position="534"/>
    </location>
</feature>
<evidence type="ECO:0000256" key="3">
    <source>
        <dbReference type="ARBA" id="ARBA00022448"/>
    </source>
</evidence>
<feature type="transmembrane region" description="Helical" evidence="9">
    <location>
        <begin position="265"/>
        <end position="286"/>
    </location>
</feature>
<dbReference type="InterPro" id="IPR004840">
    <property type="entry name" value="Amino_acid_permease_CS"/>
</dbReference>
<evidence type="ECO:0000313" key="11">
    <source>
        <dbReference type="EMBL" id="CAK7920208.1"/>
    </source>
</evidence>
<sequence length="586" mass="64137">MPHSDYNLSGSSAPMKKENSIIEVYSTGGFSTTPKLNAWEKFKDSFRRQEVNELVIEDDISDVEKVAILTANSPLKRTLKSRHLQMISIGGAIGTGLFVASGSRLHTGGPAGVLIGYSLIGSMIYATCQAVGELAVTFPVSGAYLTFCSRFIDPSWGFAISWNYAIGYLIGLPVELVAASMTISYWNPGVNSAAIICIFYVIICSINFFGVRGYAEAEFVFSIIKVVAVVGFIILGIVIICGGGPNHEYLGARYYYNPGAFSNGFKGVCSVFVAAAFSFGSTEMAALAAAETENPRKSIPKATKQVFWRILLFYIVALTIVGLLVPYNDPRLLSATNFADVNASPFVLAIVDAGIKGLPSVLNVVILIAVLSVGNACIYASSRALTSLAQSNQAPKLFAYIDKQGRPLFGIIASCLVGALCFLVATDDDMIIFAWLSAIGGLSSLFTWGSICLCHIRFRYALQAQGRDTTELTYKAQAGVYGSYYGFAIVILVLIAQFWIALYPIGGKPNANDFFMAYLSFPIIFTFYGSHKIWTKNWRLYIRGKDIDIDTGRQMKDLDLLKQEIEEERNLIASKPFVYRVWNFWC</sequence>
<accession>A0ABP0EIZ0</accession>
<organism evidence="11 12">
    <name type="scientific">[Candida] anglica</name>
    <dbReference type="NCBI Taxonomy" id="148631"/>
    <lineage>
        <taxon>Eukaryota</taxon>
        <taxon>Fungi</taxon>
        <taxon>Dikarya</taxon>
        <taxon>Ascomycota</taxon>
        <taxon>Saccharomycotina</taxon>
        <taxon>Pichiomycetes</taxon>
        <taxon>Debaryomycetaceae</taxon>
        <taxon>Kurtzmaniella</taxon>
    </lineage>
</organism>
<keyword evidence="3" id="KW-0813">Transport</keyword>
<feature type="transmembrane region" description="Helical" evidence="9">
    <location>
        <begin position="166"/>
        <end position="186"/>
    </location>
</feature>
<gene>
    <name evidence="11" type="primary">GAP2</name>
    <name evidence="11" type="ORF">CAAN4_H00100</name>
</gene>
<feature type="transmembrane region" description="Helical" evidence="9">
    <location>
        <begin position="223"/>
        <end position="245"/>
    </location>
</feature>
<name>A0ABP0EIZ0_9ASCO</name>
<evidence type="ECO:0000259" key="10">
    <source>
        <dbReference type="Pfam" id="PF00324"/>
    </source>
</evidence>
<dbReference type="InterPro" id="IPR004762">
    <property type="entry name" value="Amino_acid_permease_fungi"/>
</dbReference>
<protein>
    <submittedName>
        <fullName evidence="11">General amino-acid permease Gap2p</fullName>
    </submittedName>
</protein>
<dbReference type="PANTHER" id="PTHR43341:SF1">
    <property type="entry name" value="GENERAL AMINO-ACID PERMEASE GAP1"/>
    <property type="match status" value="1"/>
</dbReference>
<dbReference type="PANTHER" id="PTHR43341">
    <property type="entry name" value="AMINO ACID PERMEASE"/>
    <property type="match status" value="1"/>
</dbReference>
<feature type="transmembrane region" description="Helical" evidence="9">
    <location>
        <begin position="364"/>
        <end position="386"/>
    </location>
</feature>
<comment type="similarity">
    <text evidence="2">Belongs to the amino acid-polyamine-organocation (APC) superfamily. YAT (TC 2.A.3.10) family.</text>
</comment>
<evidence type="ECO:0000313" key="12">
    <source>
        <dbReference type="Proteomes" id="UP001497600"/>
    </source>
</evidence>
<dbReference type="InterPro" id="IPR004841">
    <property type="entry name" value="AA-permease/SLC12A_dom"/>
</dbReference>
<feature type="transmembrane region" description="Helical" evidence="9">
    <location>
        <begin position="479"/>
        <end position="502"/>
    </location>
</feature>
<evidence type="ECO:0000256" key="9">
    <source>
        <dbReference type="SAM" id="Phobius"/>
    </source>
</evidence>
<feature type="transmembrane region" description="Helical" evidence="9">
    <location>
        <begin position="306"/>
        <end position="327"/>
    </location>
</feature>
<evidence type="ECO:0000256" key="5">
    <source>
        <dbReference type="ARBA" id="ARBA00022692"/>
    </source>
</evidence>
<proteinExistence type="inferred from homology"/>
<feature type="transmembrane region" description="Helical" evidence="9">
    <location>
        <begin position="192"/>
        <end position="211"/>
    </location>
</feature>
<keyword evidence="7 9" id="KW-1133">Transmembrane helix</keyword>
<reference evidence="11 12" key="1">
    <citation type="submission" date="2024-01" db="EMBL/GenBank/DDBJ databases">
        <authorList>
            <consortium name="Genoscope - CEA"/>
            <person name="William W."/>
        </authorList>
    </citation>
    <scope>NUCLEOTIDE SEQUENCE [LARGE SCALE GENOMIC DNA]</scope>
    <source>
        <strain evidence="11 12">29B2s-10</strain>
    </source>
</reference>
<evidence type="ECO:0000256" key="4">
    <source>
        <dbReference type="ARBA" id="ARBA00022475"/>
    </source>
</evidence>
<dbReference type="Proteomes" id="UP001497600">
    <property type="component" value="Chromosome H"/>
</dbReference>
<evidence type="ECO:0000256" key="2">
    <source>
        <dbReference type="ARBA" id="ARBA00006983"/>
    </source>
</evidence>
<evidence type="ECO:0000256" key="1">
    <source>
        <dbReference type="ARBA" id="ARBA00004651"/>
    </source>
</evidence>
<feature type="transmembrane region" description="Helical" evidence="9">
    <location>
        <begin position="432"/>
        <end position="458"/>
    </location>
</feature>
<evidence type="ECO:0000256" key="7">
    <source>
        <dbReference type="ARBA" id="ARBA00022989"/>
    </source>
</evidence>
<keyword evidence="4" id="KW-1003">Cell membrane</keyword>
<dbReference type="EMBL" id="OZ004260">
    <property type="protein sequence ID" value="CAK7920208.1"/>
    <property type="molecule type" value="Genomic_DNA"/>
</dbReference>
<keyword evidence="6" id="KW-0029">Amino-acid transport</keyword>
<dbReference type="PIRSF" id="PIRSF006060">
    <property type="entry name" value="AA_transporter"/>
    <property type="match status" value="1"/>
</dbReference>
<dbReference type="Pfam" id="PF00324">
    <property type="entry name" value="AA_permease"/>
    <property type="match status" value="1"/>
</dbReference>
<keyword evidence="8 9" id="KW-0472">Membrane</keyword>
<dbReference type="InterPro" id="IPR050524">
    <property type="entry name" value="APC_YAT"/>
</dbReference>